<evidence type="ECO:0008006" key="4">
    <source>
        <dbReference type="Google" id="ProtNLM"/>
    </source>
</evidence>
<dbReference type="RefSeq" id="WP_149819007.1">
    <property type="nucleotide sequence ID" value="NZ_VUOA01000027.1"/>
</dbReference>
<feature type="transmembrane region" description="Helical" evidence="1">
    <location>
        <begin position="65"/>
        <end position="82"/>
    </location>
</feature>
<gene>
    <name evidence="2" type="ORF">F0L46_15190</name>
</gene>
<sequence length="118" mass="12583">MRTIGAQRYLGWAAFAALGALSLWPGGLQVRTGAGSHLEHFVAYAFTGFFLALGHPGFNARFATWCLLGMYAAALERLQLVIPGHTSQVVDVEGGVAGAFAGLLGALLFELIAYRSRR</sequence>
<feature type="transmembrane region" description="Helical" evidence="1">
    <location>
        <begin position="41"/>
        <end position="58"/>
    </location>
</feature>
<accession>A0A5B2VDJ5</accession>
<keyword evidence="3" id="KW-1185">Reference proteome</keyword>
<evidence type="ECO:0000313" key="2">
    <source>
        <dbReference type="EMBL" id="KAA2236482.1"/>
    </source>
</evidence>
<name>A0A5B2VDJ5_9HYPH</name>
<keyword evidence="1" id="KW-0472">Membrane</keyword>
<dbReference type="OrthoDB" id="8452633at2"/>
<dbReference type="Proteomes" id="UP000323142">
    <property type="component" value="Unassembled WGS sequence"/>
</dbReference>
<keyword evidence="1" id="KW-1133">Transmembrane helix</keyword>
<dbReference type="EMBL" id="VUOA01000027">
    <property type="protein sequence ID" value="KAA2236482.1"/>
    <property type="molecule type" value="Genomic_DNA"/>
</dbReference>
<dbReference type="AlphaFoldDB" id="A0A5B2VDJ5"/>
<comment type="caution">
    <text evidence="2">The sequence shown here is derived from an EMBL/GenBank/DDBJ whole genome shotgun (WGS) entry which is preliminary data.</text>
</comment>
<evidence type="ECO:0000256" key="1">
    <source>
        <dbReference type="SAM" id="Phobius"/>
    </source>
</evidence>
<reference evidence="2 3" key="2">
    <citation type="submission" date="2019-09" db="EMBL/GenBank/DDBJ databases">
        <authorList>
            <person name="Jin C."/>
        </authorList>
    </citation>
    <scope>NUCLEOTIDE SEQUENCE [LARGE SCALE GENOMIC DNA]</scope>
    <source>
        <strain evidence="2 3">BN140002</strain>
    </source>
</reference>
<organism evidence="2 3">
    <name type="scientific">Salinarimonas soli</name>
    <dbReference type="NCBI Taxonomy" id="1638099"/>
    <lineage>
        <taxon>Bacteria</taxon>
        <taxon>Pseudomonadati</taxon>
        <taxon>Pseudomonadota</taxon>
        <taxon>Alphaproteobacteria</taxon>
        <taxon>Hyphomicrobiales</taxon>
        <taxon>Salinarimonadaceae</taxon>
        <taxon>Salinarimonas</taxon>
    </lineage>
</organism>
<protein>
    <recommendedName>
        <fullName evidence="4">VanZ family protein</fullName>
    </recommendedName>
</protein>
<evidence type="ECO:0000313" key="3">
    <source>
        <dbReference type="Proteomes" id="UP000323142"/>
    </source>
</evidence>
<keyword evidence="1" id="KW-0812">Transmembrane</keyword>
<reference evidence="2 3" key="1">
    <citation type="submission" date="2019-09" db="EMBL/GenBank/DDBJ databases">
        <title>Salinarimonas rosea gen. nov., sp. nov., a new member of the a-2 subgroup of the Proteobacteria.</title>
        <authorList>
            <person name="Liu J."/>
        </authorList>
    </citation>
    <scope>NUCLEOTIDE SEQUENCE [LARGE SCALE GENOMIC DNA]</scope>
    <source>
        <strain evidence="2 3">BN140002</strain>
    </source>
</reference>
<feature type="transmembrane region" description="Helical" evidence="1">
    <location>
        <begin position="94"/>
        <end position="114"/>
    </location>
</feature>
<proteinExistence type="predicted"/>